<gene>
    <name evidence="4" type="ORF">GPECTOR_5g54</name>
</gene>
<feature type="domain" description="GH16" evidence="3">
    <location>
        <begin position="28"/>
        <end position="327"/>
    </location>
</feature>
<accession>A0A150GXI5</accession>
<comment type="caution">
    <text evidence="4">The sequence shown here is derived from an EMBL/GenBank/DDBJ whole genome shotgun (WGS) entry which is preliminary data.</text>
</comment>
<evidence type="ECO:0000259" key="3">
    <source>
        <dbReference type="PROSITE" id="PS51762"/>
    </source>
</evidence>
<keyword evidence="2" id="KW-0732">Signal</keyword>
<dbReference type="GO" id="GO:0004553">
    <property type="term" value="F:hydrolase activity, hydrolyzing O-glycosyl compounds"/>
    <property type="evidence" value="ECO:0007669"/>
    <property type="project" value="InterPro"/>
</dbReference>
<feature type="chain" id="PRO_5007562267" description="GH16 domain-containing protein" evidence="2">
    <location>
        <begin position="25"/>
        <end position="327"/>
    </location>
</feature>
<reference evidence="5" key="1">
    <citation type="journal article" date="2016" name="Nat. Commun.">
        <title>The Gonium pectorale genome demonstrates co-option of cell cycle regulation during the evolution of multicellularity.</title>
        <authorList>
            <person name="Hanschen E.R."/>
            <person name="Marriage T.N."/>
            <person name="Ferris P.J."/>
            <person name="Hamaji T."/>
            <person name="Toyoda A."/>
            <person name="Fujiyama A."/>
            <person name="Neme R."/>
            <person name="Noguchi H."/>
            <person name="Minakuchi Y."/>
            <person name="Suzuki M."/>
            <person name="Kawai-Toyooka H."/>
            <person name="Smith D.R."/>
            <person name="Sparks H."/>
            <person name="Anderson J."/>
            <person name="Bakaric R."/>
            <person name="Luria V."/>
            <person name="Karger A."/>
            <person name="Kirschner M.W."/>
            <person name="Durand P.M."/>
            <person name="Michod R.E."/>
            <person name="Nozaki H."/>
            <person name="Olson B.J."/>
        </authorList>
    </citation>
    <scope>NUCLEOTIDE SEQUENCE [LARGE SCALE GENOMIC DNA]</scope>
    <source>
        <strain evidence="5">NIES-2863</strain>
    </source>
</reference>
<dbReference type="GO" id="GO:0005975">
    <property type="term" value="P:carbohydrate metabolic process"/>
    <property type="evidence" value="ECO:0007669"/>
    <property type="project" value="InterPro"/>
</dbReference>
<dbReference type="Proteomes" id="UP000075714">
    <property type="component" value="Unassembled WGS sequence"/>
</dbReference>
<dbReference type="PANTHER" id="PTHR10963">
    <property type="entry name" value="GLYCOSYL HYDROLASE-RELATED"/>
    <property type="match status" value="1"/>
</dbReference>
<evidence type="ECO:0000313" key="5">
    <source>
        <dbReference type="Proteomes" id="UP000075714"/>
    </source>
</evidence>
<comment type="similarity">
    <text evidence="1">Belongs to the glycosyl hydrolase 16 family.</text>
</comment>
<dbReference type="InterPro" id="IPR050546">
    <property type="entry name" value="Glycosyl_Hydrlase_16"/>
</dbReference>
<dbReference type="OrthoDB" id="527711at2759"/>
<dbReference type="PROSITE" id="PS51762">
    <property type="entry name" value="GH16_2"/>
    <property type="match status" value="1"/>
</dbReference>
<dbReference type="STRING" id="33097.A0A150GXI5"/>
<dbReference type="Gene3D" id="2.60.120.200">
    <property type="match status" value="1"/>
</dbReference>
<dbReference type="AlphaFoldDB" id="A0A150GXI5"/>
<dbReference type="PANTHER" id="PTHR10963:SF55">
    <property type="entry name" value="GLYCOSIDE HYDROLASE FAMILY 16 PROTEIN"/>
    <property type="match status" value="1"/>
</dbReference>
<proteinExistence type="inferred from homology"/>
<name>A0A150GXI5_GONPE</name>
<keyword evidence="5" id="KW-1185">Reference proteome</keyword>
<evidence type="ECO:0000313" key="4">
    <source>
        <dbReference type="EMBL" id="KXZ54398.1"/>
    </source>
</evidence>
<feature type="signal peptide" evidence="2">
    <location>
        <begin position="1"/>
        <end position="24"/>
    </location>
</feature>
<dbReference type="InterPro" id="IPR000757">
    <property type="entry name" value="Beta-glucanase-like"/>
</dbReference>
<dbReference type="EMBL" id="LSYV01000006">
    <property type="protein sequence ID" value="KXZ54398.1"/>
    <property type="molecule type" value="Genomic_DNA"/>
</dbReference>
<evidence type="ECO:0000256" key="1">
    <source>
        <dbReference type="ARBA" id="ARBA00006865"/>
    </source>
</evidence>
<protein>
    <recommendedName>
        <fullName evidence="3">GH16 domain-containing protein</fullName>
    </recommendedName>
</protein>
<dbReference type="InterPro" id="IPR013320">
    <property type="entry name" value="ConA-like_dom_sf"/>
</dbReference>
<organism evidence="4 5">
    <name type="scientific">Gonium pectorale</name>
    <name type="common">Green alga</name>
    <dbReference type="NCBI Taxonomy" id="33097"/>
    <lineage>
        <taxon>Eukaryota</taxon>
        <taxon>Viridiplantae</taxon>
        <taxon>Chlorophyta</taxon>
        <taxon>core chlorophytes</taxon>
        <taxon>Chlorophyceae</taxon>
        <taxon>CS clade</taxon>
        <taxon>Chlamydomonadales</taxon>
        <taxon>Volvocaceae</taxon>
        <taxon>Gonium</taxon>
    </lineage>
</organism>
<sequence length="327" mass="36259">MSRCRLPPHAVVCIALTILRLTSGKMVPRWSEEFRPGCKGNTTTCINGGIDLTRFGFELGDGTSYGPNLIGWGNWQRQCHTNHSSNVRVEAFPDKPTDGMLVIQAGYSPGQACYNENAPPSVTDFTSARVITRNKAAFRWKGTPGKSTPVRIDVRVQVPLVNGTWPAAWMLPDTNKEWCLACGPYGDGWCLGGEIDIMEHINTNDYTISNLQYGGLANASWLECKEKIGKFRAKHRASDWNVISLIWDSTYMQFLANGKQYHKVTLGTWNTGAAPNNTYAPFDVPFYLIFDMAIGGLYPGYNIDSAAIAAGAARYNIDYIRVWDLVP</sequence>
<dbReference type="CDD" id="cd08023">
    <property type="entry name" value="GH16_laminarinase_like"/>
    <property type="match status" value="1"/>
</dbReference>
<evidence type="ECO:0000256" key="2">
    <source>
        <dbReference type="SAM" id="SignalP"/>
    </source>
</evidence>
<dbReference type="SUPFAM" id="SSF49899">
    <property type="entry name" value="Concanavalin A-like lectins/glucanases"/>
    <property type="match status" value="1"/>
</dbReference>